<dbReference type="OrthoDB" id="3250044at2759"/>
<gene>
    <name evidence="2" type="ORF">BD410DRAFT_203463</name>
</gene>
<evidence type="ECO:0000259" key="1">
    <source>
        <dbReference type="Pfam" id="PF01636"/>
    </source>
</evidence>
<dbReference type="EMBL" id="ML170335">
    <property type="protein sequence ID" value="TDL14469.1"/>
    <property type="molecule type" value="Genomic_DNA"/>
</dbReference>
<dbReference type="Pfam" id="PF01636">
    <property type="entry name" value="APH"/>
    <property type="match status" value="1"/>
</dbReference>
<keyword evidence="3" id="KW-1185">Reference proteome</keyword>
<name>A0A4Y7PIV7_9AGAM</name>
<evidence type="ECO:0000313" key="3">
    <source>
        <dbReference type="Proteomes" id="UP000294933"/>
    </source>
</evidence>
<proteinExistence type="predicted"/>
<dbReference type="AlphaFoldDB" id="A0A4Y7PIV7"/>
<protein>
    <recommendedName>
        <fullName evidence="1">Aminoglycoside phosphotransferase domain-containing protein</fullName>
    </recommendedName>
</protein>
<accession>A0A4Y7PIV7</accession>
<dbReference type="Proteomes" id="UP000294933">
    <property type="component" value="Unassembled WGS sequence"/>
</dbReference>
<dbReference type="InterPro" id="IPR011009">
    <property type="entry name" value="Kinase-like_dom_sf"/>
</dbReference>
<dbReference type="SUPFAM" id="SSF56112">
    <property type="entry name" value="Protein kinase-like (PK-like)"/>
    <property type="match status" value="1"/>
</dbReference>
<evidence type="ECO:0000313" key="2">
    <source>
        <dbReference type="EMBL" id="TDL14469.1"/>
    </source>
</evidence>
<dbReference type="InterPro" id="IPR002575">
    <property type="entry name" value="Aminoglycoside_PTrfase"/>
</dbReference>
<reference evidence="2 3" key="1">
    <citation type="submission" date="2018-06" db="EMBL/GenBank/DDBJ databases">
        <title>A transcriptomic atlas of mushroom development highlights an independent origin of complex multicellularity.</title>
        <authorList>
            <consortium name="DOE Joint Genome Institute"/>
            <person name="Krizsan K."/>
            <person name="Almasi E."/>
            <person name="Merenyi Z."/>
            <person name="Sahu N."/>
            <person name="Viragh M."/>
            <person name="Koszo T."/>
            <person name="Mondo S."/>
            <person name="Kiss B."/>
            <person name="Balint B."/>
            <person name="Kues U."/>
            <person name="Barry K."/>
            <person name="Hegedus J.C."/>
            <person name="Henrissat B."/>
            <person name="Johnson J."/>
            <person name="Lipzen A."/>
            <person name="Ohm R."/>
            <person name="Nagy I."/>
            <person name="Pangilinan J."/>
            <person name="Yan J."/>
            <person name="Xiong Y."/>
            <person name="Grigoriev I.V."/>
            <person name="Hibbett D.S."/>
            <person name="Nagy L.G."/>
        </authorList>
    </citation>
    <scope>NUCLEOTIDE SEQUENCE [LARGE SCALE GENOMIC DNA]</scope>
    <source>
        <strain evidence="2 3">SZMC22713</strain>
    </source>
</reference>
<dbReference type="STRING" id="50990.A0A4Y7PIV7"/>
<sequence>MSSSMKFAALEPAIVCACAQHERENENVRNYRHCLLFGQYFVKFGAYSSFYSEVMTLSYLADLAKTEATAPRVPQVHHFFHNNGGMAYVVMEYICLAQVSAETLAAKAAQAVRWMHGVPAPHDVVLGPKGNGRARHVVFKNCKAPLDFVSLGALERYFNKAVAKARHRSPTIADISIAKERLVLTQSDMNTSNFGVDAAGRPVVLDFGEIGWLPESLDLYTLLRTTAFARKVAEHLFGPDEATSLCSHPNLASMSEIRALLAMAARPNLNLDNNGYERTSS</sequence>
<organism evidence="2 3">
    <name type="scientific">Rickenella mellea</name>
    <dbReference type="NCBI Taxonomy" id="50990"/>
    <lineage>
        <taxon>Eukaryota</taxon>
        <taxon>Fungi</taxon>
        <taxon>Dikarya</taxon>
        <taxon>Basidiomycota</taxon>
        <taxon>Agaricomycotina</taxon>
        <taxon>Agaricomycetes</taxon>
        <taxon>Hymenochaetales</taxon>
        <taxon>Rickenellaceae</taxon>
        <taxon>Rickenella</taxon>
    </lineage>
</organism>
<dbReference type="VEuPathDB" id="FungiDB:BD410DRAFT_203463"/>
<feature type="domain" description="Aminoglycoside phosphotransferase" evidence="1">
    <location>
        <begin position="53"/>
        <end position="225"/>
    </location>
</feature>